<dbReference type="EC" id="2.4.1.25" evidence="3 10"/>
<evidence type="ECO:0000256" key="2">
    <source>
        <dbReference type="ARBA" id="ARBA00005684"/>
    </source>
</evidence>
<feature type="region of interest" description="Disordered" evidence="11">
    <location>
        <begin position="91"/>
        <end position="133"/>
    </location>
</feature>
<dbReference type="AlphaFoldDB" id="M5U966"/>
<dbReference type="GO" id="GO:0004134">
    <property type="term" value="F:4-alpha-glucanotransferase activity"/>
    <property type="evidence" value="ECO:0007669"/>
    <property type="project" value="UniProtKB-EC"/>
</dbReference>
<dbReference type="InterPro" id="IPR003385">
    <property type="entry name" value="Glyco_hydro_77"/>
</dbReference>
<dbReference type="PANTHER" id="PTHR32438:SF5">
    <property type="entry name" value="4-ALPHA-GLUCANOTRANSFERASE DPE1, CHLOROPLASTIC_AMYLOPLASTIC"/>
    <property type="match status" value="1"/>
</dbReference>
<dbReference type="NCBIfam" id="NF011080">
    <property type="entry name" value="PRK14508.1-3"/>
    <property type="match status" value="1"/>
</dbReference>
<dbReference type="NCBIfam" id="TIGR00217">
    <property type="entry name" value="malQ"/>
    <property type="match status" value="1"/>
</dbReference>
<evidence type="ECO:0000256" key="7">
    <source>
        <dbReference type="ARBA" id="ARBA00023277"/>
    </source>
</evidence>
<sequence length="538" mass="60074">MKFPRSSGVLLHITSLPGDDGIGDLGDSAYRFADFLAEAGQSIWQILPLSPPADGNSPYSAYSAFAGNPLMISVDGLVKDGLLNPSDIEQAREQSRNADSAEFQTPQDITGEGDGGGVAAAVSAPATQQTATSPDHVDFATVAVFKEAALSRAFERFQNTASHPLRAPLLAFCKKHAAWLEDFSRFEAIMRHLDESDWSKWPLELVTRQPKALADWDEKLCEAIHYSNFKQFLFDRQWQALKKHANDAGVRICGDMPIFVAHESADVWANQSLFAVDENGKPTLVAGVPPDYFSKTGQLWGNPQYNWDALEKTHYRWWTQRFGSAMRQFDLLRVDHFRGFEAYWEVAATAKTAVGGRWQPGPGTKPFDAAREELGELPFIAEDLGLITEEVHQLREALGFPGMRVLQFGFDNPDDNFHRPDTYPIDSVGYTGTHDNDTLVGWLKQRKPNEPDPLKTWIAEHDHVAGEPVHWQLIDAVLQSASDTAIIPMQDLLGLDNAARMNVPGKPKGNWTWRMRESAITRDLTKKLRSMTERSQRA</sequence>
<evidence type="ECO:0000256" key="3">
    <source>
        <dbReference type="ARBA" id="ARBA00012560"/>
    </source>
</evidence>
<proteinExistence type="inferred from homology"/>
<evidence type="ECO:0000256" key="11">
    <source>
        <dbReference type="SAM" id="MobiDB-lite"/>
    </source>
</evidence>
<dbReference type="GO" id="GO:0005975">
    <property type="term" value="P:carbohydrate metabolic process"/>
    <property type="evidence" value="ECO:0007669"/>
    <property type="project" value="InterPro"/>
</dbReference>
<evidence type="ECO:0000256" key="8">
    <source>
        <dbReference type="ARBA" id="ARBA00031423"/>
    </source>
</evidence>
<dbReference type="InterPro" id="IPR017853">
    <property type="entry name" value="GH"/>
</dbReference>
<dbReference type="Gene3D" id="3.20.20.80">
    <property type="entry name" value="Glycosidases"/>
    <property type="match status" value="1"/>
</dbReference>
<comment type="catalytic activity">
    <reaction evidence="1 10">
        <text>Transfers a segment of a (1-&gt;4)-alpha-D-glucan to a new position in an acceptor, which may be glucose or a (1-&gt;4)-alpha-D-glucan.</text>
        <dbReference type="EC" id="2.4.1.25"/>
    </reaction>
</comment>
<dbReference type="RefSeq" id="WP_008674235.1">
    <property type="nucleotide sequence ID" value="NZ_ANOH01000050.1"/>
</dbReference>
<protein>
    <recommendedName>
        <fullName evidence="4 10">4-alpha-glucanotransferase</fullName>
        <ecNumber evidence="3 10">2.4.1.25</ecNumber>
    </recommendedName>
    <alternativeName>
        <fullName evidence="8 10">Amylomaltase</fullName>
    </alternativeName>
    <alternativeName>
        <fullName evidence="9 10">Disproportionating enzyme</fullName>
    </alternativeName>
</protein>
<name>M5U966_9BACT</name>
<accession>M5U966</accession>
<comment type="caution">
    <text evidence="12">The sequence shown here is derived from an EMBL/GenBank/DDBJ whole genome shotgun (WGS) entry which is preliminary data.</text>
</comment>
<reference evidence="12 13" key="1">
    <citation type="journal article" date="2013" name="Mar. Genomics">
        <title>Expression of sulfatases in Rhodopirellula baltica and the diversity of sulfatases in the genus Rhodopirellula.</title>
        <authorList>
            <person name="Wegner C.E."/>
            <person name="Richter-Heitmann T."/>
            <person name="Klindworth A."/>
            <person name="Klockow C."/>
            <person name="Richter M."/>
            <person name="Achstetter T."/>
            <person name="Glockner F.O."/>
            <person name="Harder J."/>
        </authorList>
    </citation>
    <scope>NUCLEOTIDE SEQUENCE [LARGE SCALE GENOMIC DNA]</scope>
    <source>
        <strain evidence="12 13">SM41</strain>
    </source>
</reference>
<keyword evidence="13" id="KW-1185">Reference proteome</keyword>
<organism evidence="12 13">
    <name type="scientific">Rhodopirellula sallentina SM41</name>
    <dbReference type="NCBI Taxonomy" id="1263870"/>
    <lineage>
        <taxon>Bacteria</taxon>
        <taxon>Pseudomonadati</taxon>
        <taxon>Planctomycetota</taxon>
        <taxon>Planctomycetia</taxon>
        <taxon>Pirellulales</taxon>
        <taxon>Pirellulaceae</taxon>
        <taxon>Rhodopirellula</taxon>
    </lineage>
</organism>
<gene>
    <name evidence="12" type="ORF">RSSM_00615</name>
</gene>
<evidence type="ECO:0000313" key="12">
    <source>
        <dbReference type="EMBL" id="EMI57975.1"/>
    </source>
</evidence>
<dbReference type="EMBL" id="ANOH01000050">
    <property type="protein sequence ID" value="EMI57975.1"/>
    <property type="molecule type" value="Genomic_DNA"/>
</dbReference>
<dbReference type="PANTHER" id="PTHR32438">
    <property type="entry name" value="4-ALPHA-GLUCANOTRANSFERASE DPE1, CHLOROPLASTIC/AMYLOPLASTIC"/>
    <property type="match status" value="1"/>
</dbReference>
<dbReference type="SUPFAM" id="SSF51445">
    <property type="entry name" value="(Trans)glycosidases"/>
    <property type="match status" value="1"/>
</dbReference>
<dbReference type="OrthoDB" id="9811841at2"/>
<evidence type="ECO:0000256" key="5">
    <source>
        <dbReference type="ARBA" id="ARBA00022676"/>
    </source>
</evidence>
<evidence type="ECO:0000256" key="6">
    <source>
        <dbReference type="ARBA" id="ARBA00022679"/>
    </source>
</evidence>
<feature type="compositionally biased region" description="Low complexity" evidence="11">
    <location>
        <begin position="119"/>
        <end position="133"/>
    </location>
</feature>
<comment type="similarity">
    <text evidence="2 10">Belongs to the disproportionating enzyme family.</text>
</comment>
<dbReference type="PATRIC" id="fig|1263870.3.peg.673"/>
<evidence type="ECO:0000256" key="10">
    <source>
        <dbReference type="RuleBase" id="RU361207"/>
    </source>
</evidence>
<keyword evidence="7 10" id="KW-0119">Carbohydrate metabolism</keyword>
<evidence type="ECO:0000256" key="9">
    <source>
        <dbReference type="ARBA" id="ARBA00031501"/>
    </source>
</evidence>
<evidence type="ECO:0000256" key="1">
    <source>
        <dbReference type="ARBA" id="ARBA00000439"/>
    </source>
</evidence>
<evidence type="ECO:0000256" key="4">
    <source>
        <dbReference type="ARBA" id="ARBA00020295"/>
    </source>
</evidence>
<keyword evidence="6 10" id="KW-0808">Transferase</keyword>
<dbReference type="Pfam" id="PF02446">
    <property type="entry name" value="Glyco_hydro_77"/>
    <property type="match status" value="1"/>
</dbReference>
<dbReference type="Proteomes" id="UP000011885">
    <property type="component" value="Unassembled WGS sequence"/>
</dbReference>
<keyword evidence="5 10" id="KW-0328">Glycosyltransferase</keyword>
<evidence type="ECO:0000313" key="13">
    <source>
        <dbReference type="Proteomes" id="UP000011885"/>
    </source>
</evidence>